<dbReference type="PANTHER" id="PTHR23045:SF9">
    <property type="entry name" value="LEUCINE RICH REPEAT CONTAINING 37A-RELATED"/>
    <property type="match status" value="1"/>
</dbReference>
<organism evidence="2 3">
    <name type="scientific">Cervus elaphus hippelaphus</name>
    <name type="common">European red deer</name>
    <dbReference type="NCBI Taxonomy" id="46360"/>
    <lineage>
        <taxon>Eukaryota</taxon>
        <taxon>Metazoa</taxon>
        <taxon>Chordata</taxon>
        <taxon>Craniata</taxon>
        <taxon>Vertebrata</taxon>
        <taxon>Euteleostomi</taxon>
        <taxon>Mammalia</taxon>
        <taxon>Eutheria</taxon>
        <taxon>Laurasiatheria</taxon>
        <taxon>Artiodactyla</taxon>
        <taxon>Ruminantia</taxon>
        <taxon>Pecora</taxon>
        <taxon>Cervidae</taxon>
        <taxon>Cervinae</taxon>
        <taxon>Cervus</taxon>
    </lineage>
</organism>
<feature type="compositionally biased region" description="Acidic residues" evidence="1">
    <location>
        <begin position="111"/>
        <end position="129"/>
    </location>
</feature>
<dbReference type="AlphaFoldDB" id="A0A212D7Y9"/>
<dbReference type="Proteomes" id="UP000242450">
    <property type="component" value="Chromosome 5"/>
</dbReference>
<feature type="compositionally biased region" description="Low complexity" evidence="1">
    <location>
        <begin position="97"/>
        <end position="110"/>
    </location>
</feature>
<reference evidence="2 3" key="1">
    <citation type="journal article" date="2018" name="Mol. Genet. Genomics">
        <title>The red deer Cervus elaphus genome CerEla1.0: sequencing, annotating, genes, and chromosomes.</title>
        <authorList>
            <person name="Bana N.A."/>
            <person name="Nyiri A."/>
            <person name="Nagy J."/>
            <person name="Frank K."/>
            <person name="Nagy T."/>
            <person name="Steger V."/>
            <person name="Schiller M."/>
            <person name="Lakatos P."/>
            <person name="Sugar L."/>
            <person name="Horn P."/>
            <person name="Barta E."/>
            <person name="Orosz L."/>
        </authorList>
    </citation>
    <scope>NUCLEOTIDE SEQUENCE [LARGE SCALE GENOMIC DNA]</scope>
    <source>
        <strain evidence="2">Hungarian</strain>
    </source>
</reference>
<sequence length="129" mass="14431">MLLEGVCICPARLRSVFTARGQLAEGRETGFFGFLLRKRSSGTSESQEGFFWRRRPLWLRDMYRPLNATRKKNMAQKLHDKESSEEDEIFNKDAGGTTEAPTEEPPATDSAAEEPEGEESEAAADTATE</sequence>
<dbReference type="InterPro" id="IPR015753">
    <property type="entry name" value="LRRC37"/>
</dbReference>
<dbReference type="EMBL" id="MKHE01000005">
    <property type="protein sequence ID" value="OWK14369.1"/>
    <property type="molecule type" value="Genomic_DNA"/>
</dbReference>
<proteinExistence type="predicted"/>
<evidence type="ECO:0000256" key="1">
    <source>
        <dbReference type="SAM" id="MobiDB-lite"/>
    </source>
</evidence>
<dbReference type="PANTHER" id="PTHR23045">
    <property type="entry name" value="LEUCINE-RICH REPEAT-CONTAINING PROTEIN 37A"/>
    <property type="match status" value="1"/>
</dbReference>
<dbReference type="OrthoDB" id="676979at2759"/>
<accession>A0A212D7Y9</accession>
<comment type="caution">
    <text evidence="2">The sequence shown here is derived from an EMBL/GenBank/DDBJ whole genome shotgun (WGS) entry which is preliminary data.</text>
</comment>
<name>A0A212D7Y9_CEREH</name>
<gene>
    <name evidence="2" type="ORF">Celaphus_00001406</name>
</gene>
<feature type="region of interest" description="Disordered" evidence="1">
    <location>
        <begin position="69"/>
        <end position="129"/>
    </location>
</feature>
<keyword evidence="3" id="KW-1185">Reference proteome</keyword>
<protein>
    <submittedName>
        <fullName evidence="2">Uncharacterized protein</fullName>
    </submittedName>
</protein>
<evidence type="ECO:0000313" key="3">
    <source>
        <dbReference type="Proteomes" id="UP000242450"/>
    </source>
</evidence>
<evidence type="ECO:0000313" key="2">
    <source>
        <dbReference type="EMBL" id="OWK14369.1"/>
    </source>
</evidence>